<dbReference type="InParanoid" id="B3LWL3"/>
<dbReference type="EMBL" id="CH902617">
    <property type="protein sequence ID" value="EDV41607.1"/>
    <property type="molecule type" value="Genomic_DNA"/>
</dbReference>
<accession>B3LWL3</accession>
<dbReference type="Proteomes" id="UP000007801">
    <property type="component" value="Unassembled WGS sequence"/>
</dbReference>
<dbReference type="SUPFAM" id="SSF56112">
    <property type="entry name" value="Protein kinase-like (PK-like)"/>
    <property type="match status" value="1"/>
</dbReference>
<dbReference type="KEGG" id="dan:6500209"/>
<dbReference type="InterPro" id="IPR011009">
    <property type="entry name" value="Kinase-like_dom_sf"/>
</dbReference>
<dbReference type="OMA" id="FIKLEMK"/>
<protein>
    <submittedName>
        <fullName evidence="2">Uncharacterized protein, isoform A</fullName>
        <ecNumber evidence="2">2.7.-.-</ecNumber>
    </submittedName>
</protein>
<dbReference type="PANTHER" id="PTHR11012:SF6">
    <property type="entry name" value="CHK DOMAIN OV1-RELATED"/>
    <property type="match status" value="1"/>
</dbReference>
<evidence type="ECO:0000259" key="1">
    <source>
        <dbReference type="SMART" id="SM00587"/>
    </source>
</evidence>
<dbReference type="AlphaFoldDB" id="B3LWL3"/>
<dbReference type="InterPro" id="IPR004119">
    <property type="entry name" value="EcKL"/>
</dbReference>
<dbReference type="HOGENOM" id="CLU_010718_6_2_1"/>
<evidence type="ECO:0000313" key="2">
    <source>
        <dbReference type="EMBL" id="EDV41607.1"/>
    </source>
</evidence>
<dbReference type="Pfam" id="PF02958">
    <property type="entry name" value="EcKL"/>
    <property type="match status" value="1"/>
</dbReference>
<dbReference type="eggNOG" id="ENOG502QVFS">
    <property type="taxonomic scope" value="Eukaryota"/>
</dbReference>
<dbReference type="OrthoDB" id="191037at2759"/>
<dbReference type="PhylomeDB" id="B3LWL3"/>
<dbReference type="PANTHER" id="PTHR11012">
    <property type="entry name" value="PROTEIN KINASE-LIKE DOMAIN-CONTAINING"/>
    <property type="match status" value="1"/>
</dbReference>
<keyword evidence="3" id="KW-1185">Reference proteome</keyword>
<organism evidence="2 3">
    <name type="scientific">Drosophila ananassae</name>
    <name type="common">Fruit fly</name>
    <dbReference type="NCBI Taxonomy" id="7217"/>
    <lineage>
        <taxon>Eukaryota</taxon>
        <taxon>Metazoa</taxon>
        <taxon>Ecdysozoa</taxon>
        <taxon>Arthropoda</taxon>
        <taxon>Hexapoda</taxon>
        <taxon>Insecta</taxon>
        <taxon>Pterygota</taxon>
        <taxon>Neoptera</taxon>
        <taxon>Endopterygota</taxon>
        <taxon>Diptera</taxon>
        <taxon>Brachycera</taxon>
        <taxon>Muscomorpha</taxon>
        <taxon>Ephydroidea</taxon>
        <taxon>Drosophilidae</taxon>
        <taxon>Drosophila</taxon>
        <taxon>Sophophora</taxon>
    </lineage>
</organism>
<dbReference type="InterPro" id="IPR015897">
    <property type="entry name" value="CHK_kinase-like"/>
</dbReference>
<dbReference type="STRING" id="7217.B3LWL3"/>
<dbReference type="GeneID" id="6500209"/>
<dbReference type="SMART" id="SM00587">
    <property type="entry name" value="CHK"/>
    <property type="match status" value="1"/>
</dbReference>
<proteinExistence type="predicted"/>
<name>B3LWL3_DROAN</name>
<sequence>MTDEIENLNKDLIIPDWINEKYFIEVLAKDEPDHVKVLKFTPVAAIPPGENFTSTMLRIFIKLEMKDGSIKNKTYILKIMLPEDRGGKDFGDFGLFPKEAKMYDTFIPAFEALYKEAGWDIQLAPKCLKTEERNGEIHFIFEDLRVKGFANMDRTTGLDMEHMTASLHKLAEYHAASAVFEEKNGRYPEEFYEGFVTRSCKKFHIDGFRLKERAFKKAMLTWGMKDAQKYVDKFPTEEQYWAQCLATLDYKNDEFYVLSHGDFWSSNLMASYLPDGGLKKLILIYFQLSKWSHPAEDLLFFLILLIVTV</sequence>
<keyword evidence="2" id="KW-0808">Transferase</keyword>
<reference evidence="2 3" key="1">
    <citation type="journal article" date="2007" name="Nature">
        <title>Evolution of genes and genomes on the Drosophila phylogeny.</title>
        <authorList>
            <consortium name="Drosophila 12 Genomes Consortium"/>
            <person name="Clark A.G."/>
            <person name="Eisen M.B."/>
            <person name="Smith D.R."/>
            <person name="Bergman C.M."/>
            <person name="Oliver B."/>
            <person name="Markow T.A."/>
            <person name="Kaufman T.C."/>
            <person name="Kellis M."/>
            <person name="Gelbart W."/>
            <person name="Iyer V.N."/>
            <person name="Pollard D.A."/>
            <person name="Sackton T.B."/>
            <person name="Larracuente A.M."/>
            <person name="Singh N.D."/>
            <person name="Abad J.P."/>
            <person name="Abt D.N."/>
            <person name="Adryan B."/>
            <person name="Aguade M."/>
            <person name="Akashi H."/>
            <person name="Anderson W.W."/>
            <person name="Aquadro C.F."/>
            <person name="Ardell D.H."/>
            <person name="Arguello R."/>
            <person name="Artieri C.G."/>
            <person name="Barbash D.A."/>
            <person name="Barker D."/>
            <person name="Barsanti P."/>
            <person name="Batterham P."/>
            <person name="Batzoglou S."/>
            <person name="Begun D."/>
            <person name="Bhutkar A."/>
            <person name="Blanco E."/>
            <person name="Bosak S.A."/>
            <person name="Bradley R.K."/>
            <person name="Brand A.D."/>
            <person name="Brent M.R."/>
            <person name="Brooks A.N."/>
            <person name="Brown R.H."/>
            <person name="Butlin R.K."/>
            <person name="Caggese C."/>
            <person name="Calvi B.R."/>
            <person name="Bernardo de Carvalho A."/>
            <person name="Caspi A."/>
            <person name="Castrezana S."/>
            <person name="Celniker S.E."/>
            <person name="Chang J.L."/>
            <person name="Chapple C."/>
            <person name="Chatterji S."/>
            <person name="Chinwalla A."/>
            <person name="Civetta A."/>
            <person name="Clifton S.W."/>
            <person name="Comeron J.M."/>
            <person name="Costello J.C."/>
            <person name="Coyne J.A."/>
            <person name="Daub J."/>
            <person name="David R.G."/>
            <person name="Delcher A.L."/>
            <person name="Delehaunty K."/>
            <person name="Do C.B."/>
            <person name="Ebling H."/>
            <person name="Edwards K."/>
            <person name="Eickbush T."/>
            <person name="Evans J.D."/>
            <person name="Filipski A."/>
            <person name="Findeiss S."/>
            <person name="Freyhult E."/>
            <person name="Fulton L."/>
            <person name="Fulton R."/>
            <person name="Garcia A.C."/>
            <person name="Gardiner A."/>
            <person name="Garfield D.A."/>
            <person name="Garvin B.E."/>
            <person name="Gibson G."/>
            <person name="Gilbert D."/>
            <person name="Gnerre S."/>
            <person name="Godfrey J."/>
            <person name="Good R."/>
            <person name="Gotea V."/>
            <person name="Gravely B."/>
            <person name="Greenberg A.J."/>
            <person name="Griffiths-Jones S."/>
            <person name="Gross S."/>
            <person name="Guigo R."/>
            <person name="Gustafson E.A."/>
            <person name="Haerty W."/>
            <person name="Hahn M.W."/>
            <person name="Halligan D.L."/>
            <person name="Halpern A.L."/>
            <person name="Halter G.M."/>
            <person name="Han M.V."/>
            <person name="Heger A."/>
            <person name="Hillier L."/>
            <person name="Hinrichs A.S."/>
            <person name="Holmes I."/>
            <person name="Hoskins R.A."/>
            <person name="Hubisz M.J."/>
            <person name="Hultmark D."/>
            <person name="Huntley M.A."/>
            <person name="Jaffe D.B."/>
            <person name="Jagadeeshan S."/>
            <person name="Jeck W.R."/>
            <person name="Johnson J."/>
            <person name="Jones C.D."/>
            <person name="Jordan W.C."/>
            <person name="Karpen G.H."/>
            <person name="Kataoka E."/>
            <person name="Keightley P.D."/>
            <person name="Kheradpour P."/>
            <person name="Kirkness E.F."/>
            <person name="Koerich L.B."/>
            <person name="Kristiansen K."/>
            <person name="Kudrna D."/>
            <person name="Kulathinal R.J."/>
            <person name="Kumar S."/>
            <person name="Kwok R."/>
            <person name="Lander E."/>
            <person name="Langley C.H."/>
            <person name="Lapoint R."/>
            <person name="Lazzaro B.P."/>
            <person name="Lee S.J."/>
            <person name="Levesque L."/>
            <person name="Li R."/>
            <person name="Lin C.F."/>
            <person name="Lin M.F."/>
            <person name="Lindblad-Toh K."/>
            <person name="Llopart A."/>
            <person name="Long M."/>
            <person name="Low L."/>
            <person name="Lozovsky E."/>
            <person name="Lu J."/>
            <person name="Luo M."/>
            <person name="Machado C.A."/>
            <person name="Makalowski W."/>
            <person name="Marzo M."/>
            <person name="Matsuda M."/>
            <person name="Matzkin L."/>
            <person name="McAllister B."/>
            <person name="McBride C.S."/>
            <person name="McKernan B."/>
            <person name="McKernan K."/>
            <person name="Mendez-Lago M."/>
            <person name="Minx P."/>
            <person name="Mollenhauer M.U."/>
            <person name="Montooth K."/>
            <person name="Mount S.M."/>
            <person name="Mu X."/>
            <person name="Myers E."/>
            <person name="Negre B."/>
            <person name="Newfeld S."/>
            <person name="Nielsen R."/>
            <person name="Noor M.A."/>
            <person name="O'Grady P."/>
            <person name="Pachter L."/>
            <person name="Papaceit M."/>
            <person name="Parisi M.J."/>
            <person name="Parisi M."/>
            <person name="Parts L."/>
            <person name="Pedersen J.S."/>
            <person name="Pesole G."/>
            <person name="Phillippy A.M."/>
            <person name="Ponting C.P."/>
            <person name="Pop M."/>
            <person name="Porcelli D."/>
            <person name="Powell J.R."/>
            <person name="Prohaska S."/>
            <person name="Pruitt K."/>
            <person name="Puig M."/>
            <person name="Quesneville H."/>
            <person name="Ram K.R."/>
            <person name="Rand D."/>
            <person name="Rasmussen M.D."/>
            <person name="Reed L.K."/>
            <person name="Reenan R."/>
            <person name="Reily A."/>
            <person name="Remington K.A."/>
            <person name="Rieger T.T."/>
            <person name="Ritchie M.G."/>
            <person name="Robin C."/>
            <person name="Rogers Y.H."/>
            <person name="Rohde C."/>
            <person name="Rozas J."/>
            <person name="Rubenfield M.J."/>
            <person name="Ruiz A."/>
            <person name="Russo S."/>
            <person name="Salzberg S.L."/>
            <person name="Sanchez-Gracia A."/>
            <person name="Saranga D.J."/>
            <person name="Sato H."/>
            <person name="Schaeffer S.W."/>
            <person name="Schatz M.C."/>
            <person name="Schlenke T."/>
            <person name="Schwartz R."/>
            <person name="Segarra C."/>
            <person name="Singh R.S."/>
            <person name="Sirot L."/>
            <person name="Sirota M."/>
            <person name="Sisneros N.B."/>
            <person name="Smith C.D."/>
            <person name="Smith T.F."/>
            <person name="Spieth J."/>
            <person name="Stage D.E."/>
            <person name="Stark A."/>
            <person name="Stephan W."/>
            <person name="Strausberg R.L."/>
            <person name="Strempel S."/>
            <person name="Sturgill D."/>
            <person name="Sutton G."/>
            <person name="Sutton G.G."/>
            <person name="Tao W."/>
            <person name="Teichmann S."/>
            <person name="Tobari Y.N."/>
            <person name="Tomimura Y."/>
            <person name="Tsolas J.M."/>
            <person name="Valente V.L."/>
            <person name="Venter E."/>
            <person name="Venter J.C."/>
            <person name="Vicario S."/>
            <person name="Vieira F.G."/>
            <person name="Vilella A.J."/>
            <person name="Villasante A."/>
            <person name="Walenz B."/>
            <person name="Wang J."/>
            <person name="Wasserman M."/>
            <person name="Watts T."/>
            <person name="Wilson D."/>
            <person name="Wilson R.K."/>
            <person name="Wing R.A."/>
            <person name="Wolfner M.F."/>
            <person name="Wong A."/>
            <person name="Wong G.K."/>
            <person name="Wu C.I."/>
            <person name="Wu G."/>
            <person name="Yamamoto D."/>
            <person name="Yang H.P."/>
            <person name="Yang S.P."/>
            <person name="Yorke J.A."/>
            <person name="Yoshida K."/>
            <person name="Zdobnov E."/>
            <person name="Zhang P."/>
            <person name="Zhang Y."/>
            <person name="Zimin A.V."/>
            <person name="Baldwin J."/>
            <person name="Abdouelleil A."/>
            <person name="Abdulkadir J."/>
            <person name="Abebe A."/>
            <person name="Abera B."/>
            <person name="Abreu J."/>
            <person name="Acer S.C."/>
            <person name="Aftuck L."/>
            <person name="Alexander A."/>
            <person name="An P."/>
            <person name="Anderson E."/>
            <person name="Anderson S."/>
            <person name="Arachi H."/>
            <person name="Azer M."/>
            <person name="Bachantsang P."/>
            <person name="Barry A."/>
            <person name="Bayul T."/>
            <person name="Berlin A."/>
            <person name="Bessette D."/>
            <person name="Bloom T."/>
            <person name="Blye J."/>
            <person name="Boguslavskiy L."/>
            <person name="Bonnet C."/>
            <person name="Boukhgalter B."/>
            <person name="Bourzgui I."/>
            <person name="Brown A."/>
            <person name="Cahill P."/>
            <person name="Channer S."/>
            <person name="Cheshatsang Y."/>
            <person name="Chuda L."/>
            <person name="Citroen M."/>
            <person name="Collymore A."/>
            <person name="Cooke P."/>
            <person name="Costello M."/>
            <person name="D'Aco K."/>
            <person name="Daza R."/>
            <person name="De Haan G."/>
            <person name="DeGray S."/>
            <person name="DeMaso C."/>
            <person name="Dhargay N."/>
            <person name="Dooley K."/>
            <person name="Dooley E."/>
            <person name="Doricent M."/>
            <person name="Dorje P."/>
            <person name="Dorjee K."/>
            <person name="Dupes A."/>
            <person name="Elong R."/>
            <person name="Falk J."/>
            <person name="Farina A."/>
            <person name="Faro S."/>
            <person name="Ferguson D."/>
            <person name="Fisher S."/>
            <person name="Foley C.D."/>
            <person name="Franke A."/>
            <person name="Friedrich D."/>
            <person name="Gadbois L."/>
            <person name="Gearin G."/>
            <person name="Gearin C.R."/>
            <person name="Giannoukos G."/>
            <person name="Goode T."/>
            <person name="Graham J."/>
            <person name="Grandbois E."/>
            <person name="Grewal S."/>
            <person name="Gyaltsen K."/>
            <person name="Hafez N."/>
            <person name="Hagos B."/>
            <person name="Hall J."/>
            <person name="Henson C."/>
            <person name="Hollinger A."/>
            <person name="Honan T."/>
            <person name="Huard M.D."/>
            <person name="Hughes L."/>
            <person name="Hurhula B."/>
            <person name="Husby M.E."/>
            <person name="Kamat A."/>
            <person name="Kanga B."/>
            <person name="Kashin S."/>
            <person name="Khazanovich D."/>
            <person name="Kisner P."/>
            <person name="Lance K."/>
            <person name="Lara M."/>
            <person name="Lee W."/>
            <person name="Lennon N."/>
            <person name="Letendre F."/>
            <person name="LeVine R."/>
            <person name="Lipovsky A."/>
            <person name="Liu X."/>
            <person name="Liu J."/>
            <person name="Liu S."/>
            <person name="Lokyitsang T."/>
            <person name="Lokyitsang Y."/>
            <person name="Lubonja R."/>
            <person name="Lui A."/>
            <person name="MacDonald P."/>
            <person name="Magnisalis V."/>
            <person name="Maru K."/>
            <person name="Matthews C."/>
            <person name="McCusker W."/>
            <person name="McDonough S."/>
            <person name="Mehta T."/>
            <person name="Meldrim J."/>
            <person name="Meneus L."/>
            <person name="Mihai O."/>
            <person name="Mihalev A."/>
            <person name="Mihova T."/>
            <person name="Mittelman R."/>
            <person name="Mlenga V."/>
            <person name="Montmayeur A."/>
            <person name="Mulrain L."/>
            <person name="Navidi A."/>
            <person name="Naylor J."/>
            <person name="Negash T."/>
            <person name="Nguyen T."/>
            <person name="Nguyen N."/>
            <person name="Nicol R."/>
            <person name="Norbu C."/>
            <person name="Norbu N."/>
            <person name="Novod N."/>
            <person name="O'Neill B."/>
            <person name="Osman S."/>
            <person name="Markiewicz E."/>
            <person name="Oyono O.L."/>
            <person name="Patti C."/>
            <person name="Phunkhang P."/>
            <person name="Pierre F."/>
            <person name="Priest M."/>
            <person name="Raghuraman S."/>
            <person name="Rege F."/>
            <person name="Reyes R."/>
            <person name="Rise C."/>
            <person name="Rogov P."/>
            <person name="Ross K."/>
            <person name="Ryan E."/>
            <person name="Settipalli S."/>
            <person name="Shea T."/>
            <person name="Sherpa N."/>
            <person name="Shi L."/>
            <person name="Shih D."/>
            <person name="Sparrow T."/>
            <person name="Spaulding J."/>
            <person name="Stalker J."/>
            <person name="Stange-Thomann N."/>
            <person name="Stavropoulos S."/>
            <person name="Stone C."/>
            <person name="Strader C."/>
            <person name="Tesfaye S."/>
            <person name="Thomson T."/>
            <person name="Thoulutsang Y."/>
            <person name="Thoulutsang D."/>
            <person name="Topham K."/>
            <person name="Topping I."/>
            <person name="Tsamla T."/>
            <person name="Vassiliev H."/>
            <person name="Vo A."/>
            <person name="Wangchuk T."/>
            <person name="Wangdi T."/>
            <person name="Weiand M."/>
            <person name="Wilkinson J."/>
            <person name="Wilson A."/>
            <person name="Yadav S."/>
            <person name="Young G."/>
            <person name="Yu Q."/>
            <person name="Zembek L."/>
            <person name="Zhong D."/>
            <person name="Zimmer A."/>
            <person name="Zwirko Z."/>
            <person name="Jaffe D.B."/>
            <person name="Alvarez P."/>
            <person name="Brockman W."/>
            <person name="Butler J."/>
            <person name="Chin C."/>
            <person name="Gnerre S."/>
            <person name="Grabherr M."/>
            <person name="Kleber M."/>
            <person name="Mauceli E."/>
            <person name="MacCallum I."/>
        </authorList>
    </citation>
    <scope>NUCLEOTIDE SEQUENCE [LARGE SCALE GENOMIC DNA]</scope>
    <source>
        <strain evidence="3">Tucson 14024-0371.13</strain>
    </source>
</reference>
<dbReference type="Gene3D" id="3.90.1200.10">
    <property type="match status" value="1"/>
</dbReference>
<evidence type="ECO:0000313" key="3">
    <source>
        <dbReference type="Proteomes" id="UP000007801"/>
    </source>
</evidence>
<feature type="domain" description="CHK kinase-like" evidence="1">
    <location>
        <begin position="139"/>
        <end position="308"/>
    </location>
</feature>
<gene>
    <name evidence="2" type="primary">Dana\GF17425</name>
    <name evidence="2" type="synonym">dana_GLEANR_18688</name>
    <name evidence="2" type="ORF">GF17425</name>
</gene>
<dbReference type="EC" id="2.7.-.-" evidence="2"/>
<dbReference type="GO" id="GO:0016740">
    <property type="term" value="F:transferase activity"/>
    <property type="evidence" value="ECO:0007669"/>
    <property type="project" value="UniProtKB-KW"/>
</dbReference>